<protein>
    <submittedName>
        <fullName evidence="6">LysR family transcriptional regulator</fullName>
    </submittedName>
</protein>
<evidence type="ECO:0000256" key="2">
    <source>
        <dbReference type="ARBA" id="ARBA00023015"/>
    </source>
</evidence>
<dbReference type="FunFam" id="1.10.10.10:FF:000001">
    <property type="entry name" value="LysR family transcriptional regulator"/>
    <property type="match status" value="1"/>
</dbReference>
<dbReference type="GO" id="GO:0032993">
    <property type="term" value="C:protein-DNA complex"/>
    <property type="evidence" value="ECO:0007669"/>
    <property type="project" value="TreeGrafter"/>
</dbReference>
<evidence type="ECO:0000313" key="7">
    <source>
        <dbReference type="Proteomes" id="UP000231932"/>
    </source>
</evidence>
<reference evidence="7" key="1">
    <citation type="submission" date="2017-11" db="EMBL/GenBank/DDBJ databases">
        <title>Complete Genome Sequence of Kyrpidia sp. Strain EA-1, a thermophilic, hydrogen-oxidizing Bacterium, isolated from the Azores.</title>
        <authorList>
            <person name="Reiner J.E."/>
            <person name="Lapp C.J."/>
            <person name="Bunk B."/>
            <person name="Gescher J."/>
        </authorList>
    </citation>
    <scope>NUCLEOTIDE SEQUENCE [LARGE SCALE GENOMIC DNA]</scope>
    <source>
        <strain evidence="7">EA-1</strain>
    </source>
</reference>
<dbReference type="Pfam" id="PF00126">
    <property type="entry name" value="HTH_1"/>
    <property type="match status" value="1"/>
</dbReference>
<dbReference type="Proteomes" id="UP000231932">
    <property type="component" value="Chromosome"/>
</dbReference>
<dbReference type="InterPro" id="IPR036388">
    <property type="entry name" value="WH-like_DNA-bd_sf"/>
</dbReference>
<keyword evidence="4" id="KW-0804">Transcription</keyword>
<dbReference type="PANTHER" id="PTHR30346">
    <property type="entry name" value="TRANSCRIPTIONAL DUAL REGULATOR HCAR-RELATED"/>
    <property type="match status" value="1"/>
</dbReference>
<gene>
    <name evidence="6" type="ORF">CVV65_06380</name>
</gene>
<proteinExistence type="inferred from homology"/>
<comment type="similarity">
    <text evidence="1">Belongs to the LysR transcriptional regulatory family.</text>
</comment>
<dbReference type="SUPFAM" id="SSF53850">
    <property type="entry name" value="Periplasmic binding protein-like II"/>
    <property type="match status" value="1"/>
</dbReference>
<dbReference type="InterPro" id="IPR005119">
    <property type="entry name" value="LysR_subst-bd"/>
</dbReference>
<evidence type="ECO:0000259" key="5">
    <source>
        <dbReference type="PROSITE" id="PS50931"/>
    </source>
</evidence>
<dbReference type="CDD" id="cd08414">
    <property type="entry name" value="PBP2_LTTR_aromatics_like"/>
    <property type="match status" value="1"/>
</dbReference>
<dbReference type="EMBL" id="CP024955">
    <property type="protein sequence ID" value="ATY84617.1"/>
    <property type="molecule type" value="Genomic_DNA"/>
</dbReference>
<keyword evidence="2" id="KW-0805">Transcription regulation</keyword>
<dbReference type="InterPro" id="IPR000847">
    <property type="entry name" value="LysR_HTH_N"/>
</dbReference>
<keyword evidence="7" id="KW-1185">Reference proteome</keyword>
<dbReference type="PRINTS" id="PR00039">
    <property type="entry name" value="HTHLYSR"/>
</dbReference>
<evidence type="ECO:0000256" key="1">
    <source>
        <dbReference type="ARBA" id="ARBA00009437"/>
    </source>
</evidence>
<name>A0A2K8N740_9BACL</name>
<dbReference type="KEGG" id="kyr:CVV65_06380"/>
<organism evidence="6 7">
    <name type="scientific">Kyrpidia spormannii</name>
    <dbReference type="NCBI Taxonomy" id="2055160"/>
    <lineage>
        <taxon>Bacteria</taxon>
        <taxon>Bacillati</taxon>
        <taxon>Bacillota</taxon>
        <taxon>Bacilli</taxon>
        <taxon>Bacillales</taxon>
        <taxon>Alicyclobacillaceae</taxon>
        <taxon>Kyrpidia</taxon>
    </lineage>
</organism>
<evidence type="ECO:0000313" key="6">
    <source>
        <dbReference type="EMBL" id="ATY84617.1"/>
    </source>
</evidence>
<sequence>MEIRQLEYFVAVAEELHFGRAAERLHMTQPPLSQQIQRLENEIGVRLLSRTSRRVRLTPAGQAFLDAARKVLGELDEAILEARRAERGETGRLRVGFVGSATYGMLPLLVRTFREQYPGVKLYLQEMSTPQQEKALDREELDVGVVRPPLGDPSLYTAQIEEDSAMLAIPEEHALANRSSVHIDDLRGEPLVMLARKTWAGLFDSVVDLCLQSGFKPNIVQDATEFQTVIGLVAAGLGVAVVPGGAAAVPRRSVVFRPVTGPAPRFAMALAWRADDDSPLVHRFVTLAQRIKAQAPVV</sequence>
<dbReference type="PANTHER" id="PTHR30346:SF0">
    <property type="entry name" value="HCA OPERON TRANSCRIPTIONAL ACTIVATOR HCAR"/>
    <property type="match status" value="1"/>
</dbReference>
<dbReference type="Gene3D" id="1.10.10.10">
    <property type="entry name" value="Winged helix-like DNA-binding domain superfamily/Winged helix DNA-binding domain"/>
    <property type="match status" value="1"/>
</dbReference>
<accession>A0A2K8N740</accession>
<dbReference type="GO" id="GO:0003677">
    <property type="term" value="F:DNA binding"/>
    <property type="evidence" value="ECO:0007669"/>
    <property type="project" value="UniProtKB-KW"/>
</dbReference>
<keyword evidence="3" id="KW-0238">DNA-binding</keyword>
<dbReference type="Pfam" id="PF03466">
    <property type="entry name" value="LysR_substrate"/>
    <property type="match status" value="1"/>
</dbReference>
<dbReference type="OrthoDB" id="9803735at2"/>
<dbReference type="InterPro" id="IPR036390">
    <property type="entry name" value="WH_DNA-bd_sf"/>
</dbReference>
<dbReference type="PROSITE" id="PS50931">
    <property type="entry name" value="HTH_LYSR"/>
    <property type="match status" value="1"/>
</dbReference>
<dbReference type="AlphaFoldDB" id="A0A2K8N740"/>
<dbReference type="GO" id="GO:0003700">
    <property type="term" value="F:DNA-binding transcription factor activity"/>
    <property type="evidence" value="ECO:0007669"/>
    <property type="project" value="InterPro"/>
</dbReference>
<dbReference type="SUPFAM" id="SSF46785">
    <property type="entry name" value="Winged helix' DNA-binding domain"/>
    <property type="match status" value="1"/>
</dbReference>
<evidence type="ECO:0000256" key="3">
    <source>
        <dbReference type="ARBA" id="ARBA00023125"/>
    </source>
</evidence>
<dbReference type="Gene3D" id="3.40.190.10">
    <property type="entry name" value="Periplasmic binding protein-like II"/>
    <property type="match status" value="2"/>
</dbReference>
<dbReference type="RefSeq" id="WP_100667434.1">
    <property type="nucleotide sequence ID" value="NZ_CP024955.1"/>
</dbReference>
<feature type="domain" description="HTH lysR-type" evidence="5">
    <location>
        <begin position="1"/>
        <end position="58"/>
    </location>
</feature>
<evidence type="ECO:0000256" key="4">
    <source>
        <dbReference type="ARBA" id="ARBA00023163"/>
    </source>
</evidence>